<evidence type="ECO:0000256" key="1">
    <source>
        <dbReference type="SAM" id="MobiDB-lite"/>
    </source>
</evidence>
<comment type="caution">
    <text evidence="2">The sequence shown here is derived from an EMBL/GenBank/DDBJ whole genome shotgun (WGS) entry which is preliminary data.</text>
</comment>
<proteinExistence type="predicted"/>
<keyword evidence="3" id="KW-1185">Reference proteome</keyword>
<name>A0A2K0U819_GIBNY</name>
<evidence type="ECO:0000313" key="2">
    <source>
        <dbReference type="EMBL" id="PNP53921.1"/>
    </source>
</evidence>
<dbReference type="Proteomes" id="UP000236664">
    <property type="component" value="Unassembled WGS sequence"/>
</dbReference>
<dbReference type="AlphaFoldDB" id="A0A2K0U819"/>
<feature type="compositionally biased region" description="Basic residues" evidence="1">
    <location>
        <begin position="1"/>
        <end position="10"/>
    </location>
</feature>
<sequence length="118" mass="13054">MAPQKPRSRSPHPEDRGWVSSAMRKRGATAIKKNYQFGKDCGTIAFLVFYNKVHGFWDGSVYIPEGESLPEDTNEVVGPQEQEGRSLKEPLGRIADRDGGYRFAIFGGGSLCPMASLF</sequence>
<gene>
    <name evidence="2" type="ORF">FNYG_15661</name>
</gene>
<organism evidence="2 3">
    <name type="scientific">Gibberella nygamai</name>
    <name type="common">Bean root rot disease fungus</name>
    <name type="synonym">Fusarium nygamai</name>
    <dbReference type="NCBI Taxonomy" id="42673"/>
    <lineage>
        <taxon>Eukaryota</taxon>
        <taxon>Fungi</taxon>
        <taxon>Dikarya</taxon>
        <taxon>Ascomycota</taxon>
        <taxon>Pezizomycotina</taxon>
        <taxon>Sordariomycetes</taxon>
        <taxon>Hypocreomycetidae</taxon>
        <taxon>Hypocreales</taxon>
        <taxon>Nectriaceae</taxon>
        <taxon>Fusarium</taxon>
        <taxon>Fusarium fujikuroi species complex</taxon>
    </lineage>
</organism>
<feature type="region of interest" description="Disordered" evidence="1">
    <location>
        <begin position="1"/>
        <end position="22"/>
    </location>
</feature>
<accession>A0A2K0U819</accession>
<evidence type="ECO:0000313" key="3">
    <source>
        <dbReference type="Proteomes" id="UP000236664"/>
    </source>
</evidence>
<reference evidence="2 3" key="1">
    <citation type="submission" date="2017-06" db="EMBL/GenBank/DDBJ databases">
        <title>Genome of Fusarium nygamai isolate CS10214.</title>
        <authorList>
            <person name="Gardiner D.M."/>
            <person name="Obanor F."/>
            <person name="Kazan K."/>
        </authorList>
    </citation>
    <scope>NUCLEOTIDE SEQUENCE [LARGE SCALE GENOMIC DNA]</scope>
    <source>
        <strain evidence="2 3">CS10214</strain>
    </source>
</reference>
<dbReference type="OrthoDB" id="5070671at2759"/>
<protein>
    <submittedName>
        <fullName evidence="2">Uncharacterized protein</fullName>
    </submittedName>
</protein>
<dbReference type="EMBL" id="MTQA01000649">
    <property type="protein sequence ID" value="PNP53921.1"/>
    <property type="molecule type" value="Genomic_DNA"/>
</dbReference>